<evidence type="ECO:0000259" key="16">
    <source>
        <dbReference type="PROSITE" id="PS50853"/>
    </source>
</evidence>
<evidence type="ECO:0000259" key="15">
    <source>
        <dbReference type="PROSITE" id="PS50056"/>
    </source>
</evidence>
<accession>A0A4W3I2U0</accession>
<dbReference type="InterPro" id="IPR000387">
    <property type="entry name" value="Tyr_Pase_dom"/>
</dbReference>
<evidence type="ECO:0000256" key="8">
    <source>
        <dbReference type="ARBA" id="ARBA00022989"/>
    </source>
</evidence>
<keyword evidence="6" id="KW-0378">Hydrolase</keyword>
<evidence type="ECO:0000256" key="3">
    <source>
        <dbReference type="ARBA" id="ARBA00022692"/>
    </source>
</evidence>
<reference evidence="18" key="3">
    <citation type="journal article" date="2014" name="Nature">
        <title>Elephant shark genome provides unique insights into gnathostome evolution.</title>
        <authorList>
            <consortium name="International Elephant Shark Genome Sequencing Consortium"/>
            <person name="Venkatesh B."/>
            <person name="Lee A.P."/>
            <person name="Ravi V."/>
            <person name="Maurya A.K."/>
            <person name="Lian M.M."/>
            <person name="Swann J.B."/>
            <person name="Ohta Y."/>
            <person name="Flajnik M.F."/>
            <person name="Sutoh Y."/>
            <person name="Kasahara M."/>
            <person name="Hoon S."/>
            <person name="Gangu V."/>
            <person name="Roy S.W."/>
            <person name="Irimia M."/>
            <person name="Korzh V."/>
            <person name="Kondrychyn I."/>
            <person name="Lim Z.W."/>
            <person name="Tay B.H."/>
            <person name="Tohari S."/>
            <person name="Kong K.W."/>
            <person name="Ho S."/>
            <person name="Lorente-Galdos B."/>
            <person name="Quilez J."/>
            <person name="Marques-Bonet T."/>
            <person name="Raney B.J."/>
            <person name="Ingham P.W."/>
            <person name="Tay A."/>
            <person name="Hillier L.W."/>
            <person name="Minx P."/>
            <person name="Boehm T."/>
            <person name="Wilson R.K."/>
            <person name="Brenner S."/>
            <person name="Warren W.C."/>
        </authorList>
    </citation>
    <scope>NUCLEOTIDE SEQUENCE [LARGE SCALE GENOMIC DNA]</scope>
</reference>
<evidence type="ECO:0000256" key="2">
    <source>
        <dbReference type="ARBA" id="ARBA00013064"/>
    </source>
</evidence>
<keyword evidence="3 13" id="KW-0812">Transmembrane</keyword>
<evidence type="ECO:0000256" key="4">
    <source>
        <dbReference type="ARBA" id="ARBA00022729"/>
    </source>
</evidence>
<dbReference type="SMART" id="SM00404">
    <property type="entry name" value="PTPc_motif"/>
    <property type="match status" value="1"/>
</dbReference>
<protein>
    <recommendedName>
        <fullName evidence="2">protein-tyrosine-phosphatase</fullName>
        <ecNumber evidence="2">3.1.3.48</ecNumber>
    </recommendedName>
</protein>
<dbReference type="GO" id="GO:0043235">
    <property type="term" value="C:receptor complex"/>
    <property type="evidence" value="ECO:0007669"/>
    <property type="project" value="TreeGrafter"/>
</dbReference>
<name>A0A4W3I2U0_CALMI</name>
<comment type="catalytic activity">
    <reaction evidence="12">
        <text>O-phospho-L-tyrosyl-[protein] + H2O = L-tyrosyl-[protein] + phosphate</text>
        <dbReference type="Rhea" id="RHEA:10684"/>
        <dbReference type="Rhea" id="RHEA-COMP:10136"/>
        <dbReference type="Rhea" id="RHEA-COMP:20101"/>
        <dbReference type="ChEBI" id="CHEBI:15377"/>
        <dbReference type="ChEBI" id="CHEBI:43474"/>
        <dbReference type="ChEBI" id="CHEBI:46858"/>
        <dbReference type="ChEBI" id="CHEBI:61978"/>
        <dbReference type="EC" id="3.1.3.48"/>
    </reaction>
</comment>
<dbReference type="SUPFAM" id="SSF52799">
    <property type="entry name" value="(Phosphotyrosine protein) phosphatases II"/>
    <property type="match status" value="1"/>
</dbReference>
<comment type="similarity">
    <text evidence="11">Belongs to the protein-tyrosine phosphatase family. Receptor class 3 subfamily.</text>
</comment>
<dbReference type="SMART" id="SM00060">
    <property type="entry name" value="FN3"/>
    <property type="match status" value="4"/>
</dbReference>
<evidence type="ECO:0000256" key="5">
    <source>
        <dbReference type="ARBA" id="ARBA00022737"/>
    </source>
</evidence>
<feature type="domain" description="Tyrosine specific protein phosphatases" evidence="15">
    <location>
        <begin position="772"/>
        <end position="844"/>
    </location>
</feature>
<dbReference type="FunFam" id="3.90.190.10:FF:000009">
    <property type="entry name" value="Receptor-type tyrosine-protein phosphatase beta"/>
    <property type="match status" value="1"/>
</dbReference>
<dbReference type="Pfam" id="PF00041">
    <property type="entry name" value="fn3"/>
    <property type="match status" value="3"/>
</dbReference>
<dbReference type="Gene3D" id="2.60.40.10">
    <property type="entry name" value="Immunoglobulins"/>
    <property type="match status" value="4"/>
</dbReference>
<keyword evidence="7" id="KW-0904">Protein phosphatase</keyword>
<keyword evidence="10" id="KW-0325">Glycoprotein</keyword>
<organism evidence="17 18">
    <name type="scientific">Callorhinchus milii</name>
    <name type="common">Ghost shark</name>
    <dbReference type="NCBI Taxonomy" id="7868"/>
    <lineage>
        <taxon>Eukaryota</taxon>
        <taxon>Metazoa</taxon>
        <taxon>Chordata</taxon>
        <taxon>Craniata</taxon>
        <taxon>Vertebrata</taxon>
        <taxon>Chondrichthyes</taxon>
        <taxon>Holocephali</taxon>
        <taxon>Chimaeriformes</taxon>
        <taxon>Callorhinchidae</taxon>
        <taxon>Callorhinchus</taxon>
    </lineage>
</organism>
<dbReference type="InterPro" id="IPR016130">
    <property type="entry name" value="Tyr_Pase_AS"/>
</dbReference>
<dbReference type="Ensembl" id="ENSCMIT00000024601.1">
    <property type="protein sequence ID" value="ENSCMIP00000024194.1"/>
    <property type="gene ID" value="ENSCMIG00000010755.1"/>
</dbReference>
<reference evidence="18" key="2">
    <citation type="journal article" date="2007" name="PLoS Biol.">
        <title>Survey sequencing and comparative analysis of the elephant shark (Callorhinchus milii) genome.</title>
        <authorList>
            <person name="Venkatesh B."/>
            <person name="Kirkness E.F."/>
            <person name="Loh Y.H."/>
            <person name="Halpern A.L."/>
            <person name="Lee A.P."/>
            <person name="Johnson J."/>
            <person name="Dandona N."/>
            <person name="Viswanathan L.D."/>
            <person name="Tay A."/>
            <person name="Venter J.C."/>
            <person name="Strausberg R.L."/>
            <person name="Brenner S."/>
        </authorList>
    </citation>
    <scope>NUCLEOTIDE SEQUENCE [LARGE SCALE GENOMIC DNA]</scope>
</reference>
<dbReference type="InterPro" id="IPR029021">
    <property type="entry name" value="Prot-tyrosine_phosphatase-like"/>
</dbReference>
<evidence type="ECO:0000259" key="14">
    <source>
        <dbReference type="PROSITE" id="PS50055"/>
    </source>
</evidence>
<dbReference type="OMA" id="NRINITQ"/>
<dbReference type="FunCoup" id="A0A4W3I2U0">
    <property type="interactions" value="34"/>
</dbReference>
<dbReference type="GO" id="GO:0004725">
    <property type="term" value="F:protein tyrosine phosphatase activity"/>
    <property type="evidence" value="ECO:0007669"/>
    <property type="project" value="UniProtKB-EC"/>
</dbReference>
<dbReference type="CDD" id="cd14615">
    <property type="entry name" value="R-PTPc-J"/>
    <property type="match status" value="1"/>
</dbReference>
<reference evidence="18" key="1">
    <citation type="journal article" date="2006" name="Science">
        <title>Ancient noncoding elements conserved in the human genome.</title>
        <authorList>
            <person name="Venkatesh B."/>
            <person name="Kirkness E.F."/>
            <person name="Loh Y.H."/>
            <person name="Halpern A.L."/>
            <person name="Lee A.P."/>
            <person name="Johnson J."/>
            <person name="Dandona N."/>
            <person name="Viswanathan L.D."/>
            <person name="Tay A."/>
            <person name="Venter J.C."/>
            <person name="Strausberg R.L."/>
            <person name="Brenner S."/>
        </authorList>
    </citation>
    <scope>NUCLEOTIDE SEQUENCE [LARGE SCALE GENOMIC DNA]</scope>
</reference>
<dbReference type="PROSITE" id="PS00383">
    <property type="entry name" value="TYR_PHOSPHATASE_1"/>
    <property type="match status" value="1"/>
</dbReference>
<sequence length="891" mass="98723">MVLLCSVFPPVPSLPGPIKVLSVNTSAISLTWGEPANMTAGTYNFNVTSRSHASDAQNLTAINNSIVIDHLTAGTEYNISVATIGANSLQSNFLSVTQYTEPEQIPISNMTVENQGSTNSLKVTWHTPPGNVENYTIHVQDHRNLSAYDRTFTVFPPNTSYTIINLQPGRCYTITVATNSGPHSIASEPVSGCTKPNPVTNVQVTDINSTSVKLQWDEPLGADTSYTYRVQTEGYNQSGPKLTVTVPQLKPGKNFAFSVFSQTENGMEGSPATKFACTDAASVDSFTCEPVERQDQLALAWDCPEGEYISFRVQASPLSMATGSNVTKTYSQCPTGSTENLTGLRFGTKYELSIISTSCGRNSQPVSKLCQTSITDPPKPAERLPVTQLTVSHNSLVFTFLDNSFDSTNGRIQAIAVVVGTEKDRGNEPDKSSIGNMYSDNAAAYITYLVNRTQTARASNITHTVTVGNGEKVLADYNGKLHPLSKYRLSLVGFTHLKLTNTNRINITQSFFTSYLYSNQIQTPQDPGVIAGAVVGTLLGLAVVLLLVFGLFYWRRRRKQERKDEVIVPITDIRVARNVIQVDHFENYYNKQHADTDCGFAEEFEDLKPLGTKQSTHAAQEASNRAKNRYNNVLPYDVSRVKLSNPASDYINANLVPGYNRPREFIAAQGPLPGTVVDFWQMVWEKRVPAIVMLTKCVEQGRTKCEEYWPTDQPLTINNTTVSLTSEILLTDWTIRDFKLEKATSGERRTVRHFHFLAWPDHNVPNNTQLLLDFRDLVRQYLDQHPGGPTVVHCSAGVGRTGTFISVDRLMYQIDNDNSVDIFGTVCDLRMHRTLMVQTESQYVFLNRCAKDYIESRRSQGTNSIYENAPDLIYQNYSAVQSHGTANGHAV</sequence>
<dbReference type="AlphaFoldDB" id="A0A4W3I2U0"/>
<dbReference type="InParanoid" id="A0A4W3I2U0"/>
<dbReference type="PRINTS" id="PR00700">
    <property type="entry name" value="PRTYPHPHTASE"/>
</dbReference>
<evidence type="ECO:0000256" key="11">
    <source>
        <dbReference type="ARBA" id="ARBA00025789"/>
    </source>
</evidence>
<dbReference type="InterPro" id="IPR041201">
    <property type="entry name" value="PTPRJ_TM"/>
</dbReference>
<keyword evidence="4" id="KW-0732">Signal</keyword>
<evidence type="ECO:0000256" key="12">
    <source>
        <dbReference type="ARBA" id="ARBA00051722"/>
    </source>
</evidence>
<dbReference type="PROSITE" id="PS50056">
    <property type="entry name" value="TYR_PHOSPHATASE_2"/>
    <property type="match status" value="1"/>
</dbReference>
<keyword evidence="9 13" id="KW-0472">Membrane</keyword>
<evidence type="ECO:0000256" key="7">
    <source>
        <dbReference type="ARBA" id="ARBA00022912"/>
    </source>
</evidence>
<keyword evidence="8 13" id="KW-1133">Transmembrane helix</keyword>
<dbReference type="PANTHER" id="PTHR46957:SF5">
    <property type="entry name" value="PROTEIN-TYROSINE-PHOSPHATASE"/>
    <property type="match status" value="1"/>
</dbReference>
<dbReference type="Pfam" id="PF00102">
    <property type="entry name" value="Y_phosphatase"/>
    <property type="match status" value="1"/>
</dbReference>
<evidence type="ECO:0000256" key="9">
    <source>
        <dbReference type="ARBA" id="ARBA00023136"/>
    </source>
</evidence>
<keyword evidence="18" id="KW-1185">Reference proteome</keyword>
<dbReference type="PROSITE" id="PS50055">
    <property type="entry name" value="TYR_PHOSPHATASE_PTP"/>
    <property type="match status" value="1"/>
</dbReference>
<dbReference type="SMART" id="SM00194">
    <property type="entry name" value="PTPc"/>
    <property type="match status" value="1"/>
</dbReference>
<evidence type="ECO:0000256" key="1">
    <source>
        <dbReference type="ARBA" id="ARBA00004479"/>
    </source>
</evidence>
<dbReference type="STRING" id="7868.ENSCMIP00000024194"/>
<dbReference type="InterPro" id="IPR000242">
    <property type="entry name" value="PTP_cat"/>
</dbReference>
<feature type="transmembrane region" description="Helical" evidence="13">
    <location>
        <begin position="529"/>
        <end position="554"/>
    </location>
</feature>
<evidence type="ECO:0000256" key="10">
    <source>
        <dbReference type="ARBA" id="ARBA00023180"/>
    </source>
</evidence>
<dbReference type="InterPro" id="IPR003961">
    <property type="entry name" value="FN3_dom"/>
</dbReference>
<comment type="subcellular location">
    <subcellularLocation>
        <location evidence="1">Membrane</location>
        <topology evidence="1">Single-pass type I membrane protein</topology>
    </subcellularLocation>
</comment>
<feature type="domain" description="Fibronectin type-III" evidence="16">
    <location>
        <begin position="106"/>
        <end position="197"/>
    </location>
</feature>
<dbReference type="GO" id="GO:0016020">
    <property type="term" value="C:membrane"/>
    <property type="evidence" value="ECO:0007669"/>
    <property type="project" value="UniProtKB-SubCell"/>
</dbReference>
<dbReference type="Gene3D" id="3.90.190.10">
    <property type="entry name" value="Protein tyrosine phosphatase superfamily"/>
    <property type="match status" value="1"/>
</dbReference>
<dbReference type="SUPFAM" id="SSF49265">
    <property type="entry name" value="Fibronectin type III"/>
    <property type="match status" value="2"/>
</dbReference>
<feature type="domain" description="Tyrosine-protein phosphatase" evidence="14">
    <location>
        <begin position="600"/>
        <end position="853"/>
    </location>
</feature>
<dbReference type="InterPro" id="IPR003595">
    <property type="entry name" value="Tyr_Pase_cat"/>
</dbReference>
<dbReference type="InterPro" id="IPR050713">
    <property type="entry name" value="RTP_Phos/Ushers"/>
</dbReference>
<dbReference type="GO" id="GO:0032502">
    <property type="term" value="P:developmental process"/>
    <property type="evidence" value="ECO:0007669"/>
    <property type="project" value="UniProtKB-ARBA"/>
</dbReference>
<evidence type="ECO:0000313" key="18">
    <source>
        <dbReference type="Proteomes" id="UP000314986"/>
    </source>
</evidence>
<dbReference type="EC" id="3.1.3.48" evidence="2"/>
<keyword evidence="5" id="KW-0677">Repeat</keyword>
<evidence type="ECO:0000313" key="17">
    <source>
        <dbReference type="Ensembl" id="ENSCMIP00000024194.1"/>
    </source>
</evidence>
<reference evidence="17" key="4">
    <citation type="submission" date="2025-08" db="UniProtKB">
        <authorList>
            <consortium name="Ensembl"/>
        </authorList>
    </citation>
    <scope>IDENTIFICATION</scope>
</reference>
<dbReference type="GeneTree" id="ENSGT00940000156870"/>
<evidence type="ECO:0000256" key="13">
    <source>
        <dbReference type="SAM" id="Phobius"/>
    </source>
</evidence>
<proteinExistence type="inferred from homology"/>
<reference evidence="17" key="5">
    <citation type="submission" date="2025-09" db="UniProtKB">
        <authorList>
            <consortium name="Ensembl"/>
        </authorList>
    </citation>
    <scope>IDENTIFICATION</scope>
</reference>
<dbReference type="Proteomes" id="UP000314986">
    <property type="component" value="Unassembled WGS sequence"/>
</dbReference>
<dbReference type="Pfam" id="PF18861">
    <property type="entry name" value="PTP_tm"/>
    <property type="match status" value="1"/>
</dbReference>
<dbReference type="InterPro" id="IPR013783">
    <property type="entry name" value="Ig-like_fold"/>
</dbReference>
<feature type="domain" description="Fibronectin type-III" evidence="16">
    <location>
        <begin position="14"/>
        <end position="104"/>
    </location>
</feature>
<dbReference type="PANTHER" id="PTHR46957">
    <property type="entry name" value="CYTOKINE RECEPTOR"/>
    <property type="match status" value="1"/>
</dbReference>
<feature type="domain" description="Fibronectin type-III" evidence="16">
    <location>
        <begin position="283"/>
        <end position="378"/>
    </location>
</feature>
<dbReference type="FunFam" id="2.60.40.10:FF:000369">
    <property type="entry name" value="Protein tyrosine phosphatase, receptor type B"/>
    <property type="match status" value="1"/>
</dbReference>
<feature type="domain" description="Fibronectin type-III" evidence="16">
    <location>
        <begin position="198"/>
        <end position="282"/>
    </location>
</feature>
<dbReference type="CDD" id="cd00063">
    <property type="entry name" value="FN3"/>
    <property type="match status" value="3"/>
</dbReference>
<dbReference type="InterPro" id="IPR036116">
    <property type="entry name" value="FN3_sf"/>
</dbReference>
<evidence type="ECO:0000256" key="6">
    <source>
        <dbReference type="ARBA" id="ARBA00022801"/>
    </source>
</evidence>
<dbReference type="PROSITE" id="PS50853">
    <property type="entry name" value="FN3"/>
    <property type="match status" value="4"/>
</dbReference>